<accession>A0A1M3SZF7</accession>
<sequence length="85" mass="9363">MFSAWSPACCGLGRTYCLLSIYLADSSSHVMYHLGSRVYEVYVSSVGGHQIGRGAYWLLSRPLAVRIAKTICSWCLCRIIKGNAS</sequence>
<protein>
    <submittedName>
        <fullName evidence="1">Uncharacterized protein</fullName>
    </submittedName>
</protein>
<organism evidence="1 2">
    <name type="scientific">Aspergillus luchuensis (strain CBS 106.47)</name>
    <dbReference type="NCBI Taxonomy" id="1137211"/>
    <lineage>
        <taxon>Eukaryota</taxon>
        <taxon>Fungi</taxon>
        <taxon>Dikarya</taxon>
        <taxon>Ascomycota</taxon>
        <taxon>Pezizomycotina</taxon>
        <taxon>Eurotiomycetes</taxon>
        <taxon>Eurotiomycetidae</taxon>
        <taxon>Eurotiales</taxon>
        <taxon>Aspergillaceae</taxon>
        <taxon>Aspergillus</taxon>
        <taxon>Aspergillus subgen. Circumdati</taxon>
    </lineage>
</organism>
<evidence type="ECO:0000313" key="2">
    <source>
        <dbReference type="Proteomes" id="UP000184063"/>
    </source>
</evidence>
<proteinExistence type="predicted"/>
<dbReference type="AlphaFoldDB" id="A0A1M3SZF7"/>
<dbReference type="EMBL" id="KV878267">
    <property type="protein sequence ID" value="OJZ79894.1"/>
    <property type="molecule type" value="Genomic_DNA"/>
</dbReference>
<reference evidence="2" key="1">
    <citation type="journal article" date="2017" name="Genome Biol.">
        <title>Comparative genomics reveals high biological diversity and specific adaptations in the industrially and medically important fungal genus Aspergillus.</title>
        <authorList>
            <person name="de Vries R.P."/>
            <person name="Riley R."/>
            <person name="Wiebenga A."/>
            <person name="Aguilar-Osorio G."/>
            <person name="Amillis S."/>
            <person name="Uchima C.A."/>
            <person name="Anderluh G."/>
            <person name="Asadollahi M."/>
            <person name="Askin M."/>
            <person name="Barry K."/>
            <person name="Battaglia E."/>
            <person name="Bayram O."/>
            <person name="Benocci T."/>
            <person name="Braus-Stromeyer S.A."/>
            <person name="Caldana C."/>
            <person name="Canovas D."/>
            <person name="Cerqueira G.C."/>
            <person name="Chen F."/>
            <person name="Chen W."/>
            <person name="Choi C."/>
            <person name="Clum A."/>
            <person name="Dos Santos R.A."/>
            <person name="Damasio A.R."/>
            <person name="Diallinas G."/>
            <person name="Emri T."/>
            <person name="Fekete E."/>
            <person name="Flipphi M."/>
            <person name="Freyberg S."/>
            <person name="Gallo A."/>
            <person name="Gournas C."/>
            <person name="Habgood R."/>
            <person name="Hainaut M."/>
            <person name="Harispe M.L."/>
            <person name="Henrissat B."/>
            <person name="Hilden K.S."/>
            <person name="Hope R."/>
            <person name="Hossain A."/>
            <person name="Karabika E."/>
            <person name="Karaffa L."/>
            <person name="Karanyi Z."/>
            <person name="Krasevec N."/>
            <person name="Kuo A."/>
            <person name="Kusch H."/>
            <person name="LaButti K."/>
            <person name="Lagendijk E.L."/>
            <person name="Lapidus A."/>
            <person name="Levasseur A."/>
            <person name="Lindquist E."/>
            <person name="Lipzen A."/>
            <person name="Logrieco A.F."/>
            <person name="MacCabe A."/>
            <person name="Maekelae M.R."/>
            <person name="Malavazi I."/>
            <person name="Melin P."/>
            <person name="Meyer V."/>
            <person name="Mielnichuk N."/>
            <person name="Miskei M."/>
            <person name="Molnar A.P."/>
            <person name="Mule G."/>
            <person name="Ngan C.Y."/>
            <person name="Orejas M."/>
            <person name="Orosz E."/>
            <person name="Ouedraogo J.P."/>
            <person name="Overkamp K.M."/>
            <person name="Park H.-S."/>
            <person name="Perrone G."/>
            <person name="Piumi F."/>
            <person name="Punt P.J."/>
            <person name="Ram A.F."/>
            <person name="Ramon A."/>
            <person name="Rauscher S."/>
            <person name="Record E."/>
            <person name="Riano-Pachon D.M."/>
            <person name="Robert V."/>
            <person name="Roehrig J."/>
            <person name="Ruller R."/>
            <person name="Salamov A."/>
            <person name="Salih N.S."/>
            <person name="Samson R.A."/>
            <person name="Sandor E."/>
            <person name="Sanguinetti M."/>
            <person name="Schuetze T."/>
            <person name="Sepcic K."/>
            <person name="Shelest E."/>
            <person name="Sherlock G."/>
            <person name="Sophianopoulou V."/>
            <person name="Squina F.M."/>
            <person name="Sun H."/>
            <person name="Susca A."/>
            <person name="Todd R.B."/>
            <person name="Tsang A."/>
            <person name="Unkles S.E."/>
            <person name="van de Wiele N."/>
            <person name="van Rossen-Uffink D."/>
            <person name="Oliveira J.V."/>
            <person name="Vesth T.C."/>
            <person name="Visser J."/>
            <person name="Yu J.-H."/>
            <person name="Zhou M."/>
            <person name="Andersen M.R."/>
            <person name="Archer D.B."/>
            <person name="Baker S.E."/>
            <person name="Benoit I."/>
            <person name="Brakhage A.A."/>
            <person name="Braus G.H."/>
            <person name="Fischer R."/>
            <person name="Frisvad J.C."/>
            <person name="Goldman G.H."/>
            <person name="Houbraken J."/>
            <person name="Oakley B."/>
            <person name="Pocsi I."/>
            <person name="Scazzocchio C."/>
            <person name="Seiboth B."/>
            <person name="vanKuyk P.A."/>
            <person name="Wortman J."/>
            <person name="Dyer P.S."/>
            <person name="Grigoriev I.V."/>
        </authorList>
    </citation>
    <scope>NUCLEOTIDE SEQUENCE [LARGE SCALE GENOMIC DNA]</scope>
    <source>
        <strain evidence="2">CBS 106.47</strain>
    </source>
</reference>
<dbReference type="VEuPathDB" id="FungiDB:ASPFODRAFT_519003"/>
<evidence type="ECO:0000313" key="1">
    <source>
        <dbReference type="EMBL" id="OJZ79894.1"/>
    </source>
</evidence>
<gene>
    <name evidence="1" type="ORF">ASPFODRAFT_519003</name>
</gene>
<name>A0A1M3SZF7_ASPLC</name>
<dbReference type="Proteomes" id="UP000184063">
    <property type="component" value="Unassembled WGS sequence"/>
</dbReference>